<accession>A0A8X6LSY5</accession>
<organism evidence="1 2">
    <name type="scientific">Trichonephila clavata</name>
    <name type="common">Joro spider</name>
    <name type="synonym">Nephila clavata</name>
    <dbReference type="NCBI Taxonomy" id="2740835"/>
    <lineage>
        <taxon>Eukaryota</taxon>
        <taxon>Metazoa</taxon>
        <taxon>Ecdysozoa</taxon>
        <taxon>Arthropoda</taxon>
        <taxon>Chelicerata</taxon>
        <taxon>Arachnida</taxon>
        <taxon>Araneae</taxon>
        <taxon>Araneomorphae</taxon>
        <taxon>Entelegynae</taxon>
        <taxon>Araneoidea</taxon>
        <taxon>Nephilidae</taxon>
        <taxon>Trichonephila</taxon>
    </lineage>
</organism>
<reference evidence="1" key="1">
    <citation type="submission" date="2020-07" db="EMBL/GenBank/DDBJ databases">
        <title>Multicomponent nature underlies the extraordinary mechanical properties of spider dragline silk.</title>
        <authorList>
            <person name="Kono N."/>
            <person name="Nakamura H."/>
            <person name="Mori M."/>
            <person name="Yoshida Y."/>
            <person name="Ohtoshi R."/>
            <person name="Malay A.D."/>
            <person name="Moran D.A.P."/>
            <person name="Tomita M."/>
            <person name="Numata K."/>
            <person name="Arakawa K."/>
        </authorList>
    </citation>
    <scope>NUCLEOTIDE SEQUENCE</scope>
</reference>
<name>A0A8X6LSY5_TRICU</name>
<evidence type="ECO:0000313" key="1">
    <source>
        <dbReference type="EMBL" id="GFR19497.1"/>
    </source>
</evidence>
<proteinExistence type="predicted"/>
<keyword evidence="2" id="KW-1185">Reference proteome</keyword>
<comment type="caution">
    <text evidence="1">The sequence shown here is derived from an EMBL/GenBank/DDBJ whole genome shotgun (WGS) entry which is preliminary data.</text>
</comment>
<sequence length="121" mass="13758">MVPLMYCYLVRLLGIVPTISNPWKNSVSRHMDSRYLMGRVTSPKLSNFIVCSCKRIGNIYSIQIPRFISISSHISFTVHVFYITSERACGSCNVPMVYATTSKPQTKNYFMVYALSSENAQ</sequence>
<protein>
    <submittedName>
        <fullName evidence="1">Uncharacterized protein</fullName>
    </submittedName>
</protein>
<evidence type="ECO:0000313" key="2">
    <source>
        <dbReference type="Proteomes" id="UP000887116"/>
    </source>
</evidence>
<dbReference type="EMBL" id="BMAO01007929">
    <property type="protein sequence ID" value="GFR19497.1"/>
    <property type="molecule type" value="Genomic_DNA"/>
</dbReference>
<dbReference type="Proteomes" id="UP000887116">
    <property type="component" value="Unassembled WGS sequence"/>
</dbReference>
<gene>
    <name evidence="1" type="ORF">TNCT_573221</name>
</gene>
<dbReference type="AlphaFoldDB" id="A0A8X6LSY5"/>